<organism evidence="2">
    <name type="scientific">Ignisphaera aggregans</name>
    <dbReference type="NCBI Taxonomy" id="334771"/>
    <lineage>
        <taxon>Archaea</taxon>
        <taxon>Thermoproteota</taxon>
        <taxon>Thermoprotei</taxon>
        <taxon>Desulfurococcales</taxon>
        <taxon>Desulfurococcaceae</taxon>
        <taxon>Ignisphaera</taxon>
    </lineage>
</organism>
<protein>
    <submittedName>
        <fullName evidence="2">Uncharacterized protein</fullName>
    </submittedName>
</protein>
<dbReference type="EMBL" id="DTDH01000126">
    <property type="protein sequence ID" value="HGT98581.1"/>
    <property type="molecule type" value="Genomic_DNA"/>
</dbReference>
<gene>
    <name evidence="1" type="ORF">ENT99_00010</name>
    <name evidence="2" type="ORF">ENU64_04045</name>
</gene>
<sequence>MSDRGNRVKLSLLPILISILVSMNLLSSSIASLTITEGSLNISSGNSVGWRVVAEGSSISRYEFALSCVANALRLILYMDSGGDINKDGIKMVIEGTTIAILQDSLIEYRSSVIGYTRIGYEGDGKGTAKGLHVIYYIFPNTTYIQLIKLELYSEHGYPRLYTDKSLIEPVNITMFY</sequence>
<proteinExistence type="predicted"/>
<comment type="caution">
    <text evidence="2">The sequence shown here is derived from an EMBL/GenBank/DDBJ whole genome shotgun (WGS) entry which is preliminary data.</text>
</comment>
<reference evidence="2" key="1">
    <citation type="journal article" date="2020" name="mSystems">
        <title>Genome- and Community-Level Interaction Insights into Carbon Utilization and Element Cycling Functions of Hydrothermarchaeota in Hydrothermal Sediment.</title>
        <authorList>
            <person name="Zhou Z."/>
            <person name="Liu Y."/>
            <person name="Xu W."/>
            <person name="Pan J."/>
            <person name="Luo Z.H."/>
            <person name="Li M."/>
        </authorList>
    </citation>
    <scope>NUCLEOTIDE SEQUENCE [LARGE SCALE GENOMIC DNA]</scope>
    <source>
        <strain evidence="1">SpSt-629</strain>
        <strain evidence="2">SpSt-688</strain>
    </source>
</reference>
<evidence type="ECO:0000313" key="1">
    <source>
        <dbReference type="EMBL" id="HFQ78072.1"/>
    </source>
</evidence>
<dbReference type="EMBL" id="DTAU01000001">
    <property type="protein sequence ID" value="HFQ78072.1"/>
    <property type="molecule type" value="Genomic_DNA"/>
</dbReference>
<accession>A0A7J3MYJ2</accession>
<dbReference type="AlphaFoldDB" id="A0A7J3MYJ2"/>
<evidence type="ECO:0000313" key="2">
    <source>
        <dbReference type="EMBL" id="HGT98581.1"/>
    </source>
</evidence>
<name>A0A7J3MYJ2_9CREN</name>